<dbReference type="SMART" id="SM00228">
    <property type="entry name" value="PDZ"/>
    <property type="match status" value="1"/>
</dbReference>
<dbReference type="PROSITE" id="PS51285">
    <property type="entry name" value="AGC_KINASE_CTER"/>
    <property type="match status" value="1"/>
</dbReference>
<feature type="domain" description="AGC-kinase C-terminal" evidence="19">
    <location>
        <begin position="741"/>
        <end position="809"/>
    </location>
</feature>
<evidence type="ECO:0000256" key="16">
    <source>
        <dbReference type="SAM" id="MobiDB-lite"/>
    </source>
</evidence>
<keyword evidence="11 20" id="KW-0418">Kinase</keyword>
<dbReference type="CDD" id="cd05609">
    <property type="entry name" value="STKc_MAST"/>
    <property type="match status" value="1"/>
</dbReference>
<dbReference type="InterPro" id="IPR000719">
    <property type="entry name" value="Prot_kinase_dom"/>
</dbReference>
<feature type="compositionally biased region" description="Low complexity" evidence="16">
    <location>
        <begin position="1241"/>
        <end position="1266"/>
    </location>
</feature>
<evidence type="ECO:0000256" key="10">
    <source>
        <dbReference type="ARBA" id="ARBA00022741"/>
    </source>
</evidence>
<evidence type="ECO:0000256" key="9">
    <source>
        <dbReference type="ARBA" id="ARBA00022723"/>
    </source>
</evidence>
<dbReference type="GO" id="GO:0005524">
    <property type="term" value="F:ATP binding"/>
    <property type="evidence" value="ECO:0007669"/>
    <property type="project" value="UniProtKB-KW"/>
</dbReference>
<keyword evidence="13" id="KW-0460">Magnesium</keyword>
<evidence type="ECO:0000259" key="17">
    <source>
        <dbReference type="PROSITE" id="PS50011"/>
    </source>
</evidence>
<dbReference type="SUPFAM" id="SSF56112">
    <property type="entry name" value="Protein kinase-like (PK-like)"/>
    <property type="match status" value="1"/>
</dbReference>
<dbReference type="InterPro" id="IPR036034">
    <property type="entry name" value="PDZ_sf"/>
</dbReference>
<evidence type="ECO:0000256" key="4">
    <source>
        <dbReference type="ARBA" id="ARBA00012513"/>
    </source>
</evidence>
<dbReference type="Gene3D" id="1.20.1480.20">
    <property type="entry name" value="MAST3 pre-PK domain-like"/>
    <property type="match status" value="1"/>
</dbReference>
<evidence type="ECO:0000256" key="5">
    <source>
        <dbReference type="ARBA" id="ARBA00022490"/>
    </source>
</evidence>
<dbReference type="PANTHER" id="PTHR24356:SF136">
    <property type="entry name" value="MICROTUBULE-ASSOCIATED SERINE_THREONINE-PROTEIN KINASE 2"/>
    <property type="match status" value="1"/>
</dbReference>
<dbReference type="InterPro" id="IPR011009">
    <property type="entry name" value="Kinase-like_dom_sf"/>
</dbReference>
<feature type="region of interest" description="Disordered" evidence="16">
    <location>
        <begin position="127"/>
        <end position="212"/>
    </location>
</feature>
<sequence>MFHFIRKFSQASSKDVIPGLSPLLFRKLSNPDIFSSTGKAKLQRQLSQDDSKLRRGSLANSLSGKQLLPLSSSVHSSVGQATWQSSGEASNLVRMRNQSLGQSAPSLTAGLKELSLPRRGSFCRTSNRKSLIVTSSTSPTLPRPHSPLHGHTGNSPLDSPRNFSPSAPAHFSFVPARRTDGRRWSLASLPSSGYGTNTPSSTVSSSCSSQEKLHQLPFQPTADELHFLTKHFSTESVPDEEGRQSPAMRPRSRSLSPGRSPVSFDSEIIMMNHVYKERFPKATAQMEERLAEFISSNTPDSVLPLADGALSFIHHQVIEMARDCLDKSRSGLITSQYFYELQENLEKLLQDAHERSESSEVAFVMQLVKKLMIIIARPARLLECLEFDPEEFYHLLEAAEGHAKEGQGIKCDIPRYIVSQLGLTRDPLEEMAQLSSYDSPDTPETDDSVEGRGASLTSKKAPCEEDFETIKLISNGAYGAVFLVRHRSTRQRFAMKKINKQNLILRNQIQQAFVERDILTFAENPFVVSMFCSFETKRHLCMVMEYVEGGDCATLLKNIGALPVDMVRLYFAETVLALEYLHNYGIVHRDLKPDNLLITSMGHIKLTDFGLSKIGLMSLTTNLYEGHIEKDAREFLDKQVCGTPEYIAPEVILRQGYGKPVDWWAMGIILYEFLVGCVPFFGDTPEELFGQVISDEIVWPEGDDALPPDAQDLTSKLLHQNPLERLGTGSACEVKQHPFFTGLDWTGLLRQKAEFIPQLESEDDTSYFDTRSDRYHHVDSEDEEEVSEDGCLEIRQFSSCSPRFSKVYSSMERLSLLEERRTPPPTKRSLSEEKEDRSDGLAGLRGRDRSWVIGSPEILRKRLSVSESSHTESDSSPPLTVRRHCSGLLDVPRFPEGPEEATSTPRRRQQEGLWLLTPTSAEGMSEPVPERPVEQLKLDEEPVSQSSGSSPAMETRGRGTPQLAEGATAKAISDLAVRRARHRLLSGDSIEKRTPRPISKVIKSASATALSLLIPTEHHTCSPLASPMSPHSQSSNPSSRDSSPSRDFLPALSNSRTPIIIHRAGKKYGFTLRAIRVYMGDLDVYTVHHMVWHVEDGGPASEAGLRQGDLITHVNGEPVHGLVHTEVVELILKSGNKLSISTTPLENTSIKVGPARRGSYKAKMARRSKRSRGKDGQESRKRSSLFRKITKQASLLHTSRSLSSLNRSLSSGESGPGSPTHGHSLSPRSPTQGYRVTPDPVHSVGGNSSQSSSPSSSVPSSPAGSGHTRPSSLHGLAPKLQRQYRSPRRKSAGSIPLSPLAHTPSPPPAASPQRSPSPLSGHGTQALPTKLHVSPPLGRQLSRPKSAEPPRSPLLKRVQSAEKLAAALAASEKKLAPSRKHSLDLPHPELKKELPPREVSPLEVAGTRSALPVKGVLPGKGVLQAAPSRALGSLRQDRAERRESLQKQEAIREVDSSEDDADEGPGNSRAEQEPRLAPDPEVGQDPPLRGAEGEEEDAFLPRDPRTEGPGDPQRKLGILHVFEEAASSLSPTPSLGGAGPTDPVPREGCLKAQYLRTQALTALCPGSPGLIPNSGPPASSTTGGPGPWSWKFLLEGPERASISRKATTEGGLVSSQDLEATTPAHPENLSPRQEGKSWPPNAPGLAHPCQLSSQSWRWEPECAQIEKEEPALGITTVPEASGDRRQNLPCRSCPLTQEPGPNLLQRGRDPGAPHKHQDLAVATNEFLKQT</sequence>
<dbReference type="GO" id="GO:0035556">
    <property type="term" value="P:intracellular signal transduction"/>
    <property type="evidence" value="ECO:0007669"/>
    <property type="project" value="TreeGrafter"/>
</dbReference>
<dbReference type="InterPro" id="IPR001478">
    <property type="entry name" value="PDZ"/>
</dbReference>
<feature type="compositionally biased region" description="Low complexity" evidence="16">
    <location>
        <begin position="1194"/>
        <end position="1227"/>
    </location>
</feature>
<dbReference type="SUPFAM" id="SSF140482">
    <property type="entry name" value="MAST3 pre-PK domain-like"/>
    <property type="match status" value="1"/>
</dbReference>
<feature type="region of interest" description="Disordered" evidence="16">
    <location>
        <begin position="1565"/>
        <end position="1650"/>
    </location>
</feature>
<feature type="region of interest" description="Disordered" evidence="16">
    <location>
        <begin position="938"/>
        <end position="966"/>
    </location>
</feature>
<accession>L5LJ68</accession>
<keyword evidence="7" id="KW-0597">Phosphoprotein</keyword>
<feature type="domain" description="PDZ" evidence="18">
    <location>
        <begin position="1058"/>
        <end position="1146"/>
    </location>
</feature>
<dbReference type="GO" id="GO:0007010">
    <property type="term" value="P:cytoskeleton organization"/>
    <property type="evidence" value="ECO:0007669"/>
    <property type="project" value="TreeGrafter"/>
</dbReference>
<keyword evidence="5" id="KW-0963">Cytoplasm</keyword>
<evidence type="ECO:0000256" key="2">
    <source>
        <dbReference type="ARBA" id="ARBA00004496"/>
    </source>
</evidence>
<dbReference type="InterPro" id="IPR023142">
    <property type="entry name" value="MAST_pre-PK_dom_sf"/>
</dbReference>
<dbReference type="EC" id="2.7.11.1" evidence="4"/>
<dbReference type="SUPFAM" id="SSF50156">
    <property type="entry name" value="PDZ domain-like"/>
    <property type="match status" value="1"/>
</dbReference>
<dbReference type="PROSITE" id="PS00108">
    <property type="entry name" value="PROTEIN_KINASE_ST"/>
    <property type="match status" value="1"/>
</dbReference>
<dbReference type="GO" id="GO:0015630">
    <property type="term" value="C:microtubule cytoskeleton"/>
    <property type="evidence" value="ECO:0007669"/>
    <property type="project" value="TreeGrafter"/>
</dbReference>
<evidence type="ECO:0000256" key="13">
    <source>
        <dbReference type="ARBA" id="ARBA00022842"/>
    </source>
</evidence>
<feature type="compositionally biased region" description="Low complexity" evidence="16">
    <location>
        <begin position="1361"/>
        <end position="1370"/>
    </location>
</feature>
<keyword evidence="6" id="KW-0723">Serine/threonine-protein kinase</keyword>
<dbReference type="GO" id="GO:0005737">
    <property type="term" value="C:cytoplasm"/>
    <property type="evidence" value="ECO:0007669"/>
    <property type="project" value="UniProtKB-SubCell"/>
</dbReference>
<feature type="compositionally biased region" description="Polar residues" evidence="16">
    <location>
        <begin position="127"/>
        <end position="140"/>
    </location>
</feature>
<name>L5LJ68_MYODS</name>
<dbReference type="EMBL" id="KB111315">
    <property type="protein sequence ID" value="ELK26030.1"/>
    <property type="molecule type" value="Genomic_DNA"/>
</dbReference>
<feature type="compositionally biased region" description="Basic and acidic residues" evidence="16">
    <location>
        <begin position="1499"/>
        <end position="1514"/>
    </location>
</feature>
<evidence type="ECO:0000259" key="18">
    <source>
        <dbReference type="PROSITE" id="PS50106"/>
    </source>
</evidence>
<feature type="compositionally biased region" description="Low complexity" evidence="16">
    <location>
        <begin position="200"/>
        <end position="209"/>
    </location>
</feature>
<evidence type="ECO:0000256" key="3">
    <source>
        <dbReference type="ARBA" id="ARBA00009903"/>
    </source>
</evidence>
<dbReference type="InterPro" id="IPR041489">
    <property type="entry name" value="PDZ_6"/>
</dbReference>
<feature type="compositionally biased region" description="Polar residues" evidence="16">
    <location>
        <begin position="188"/>
        <end position="199"/>
    </location>
</feature>
<dbReference type="InterPro" id="IPR050236">
    <property type="entry name" value="Ser_Thr_kinase_AGC"/>
</dbReference>
<dbReference type="eggNOG" id="KOG0606">
    <property type="taxonomic scope" value="Eukaryota"/>
</dbReference>
<dbReference type="SMART" id="SM00220">
    <property type="entry name" value="S_TKc"/>
    <property type="match status" value="1"/>
</dbReference>
<organism evidence="20 21">
    <name type="scientific">Myotis davidii</name>
    <name type="common">David's myotis</name>
    <dbReference type="NCBI Taxonomy" id="225400"/>
    <lineage>
        <taxon>Eukaryota</taxon>
        <taxon>Metazoa</taxon>
        <taxon>Chordata</taxon>
        <taxon>Craniata</taxon>
        <taxon>Vertebrata</taxon>
        <taxon>Euteleostomi</taxon>
        <taxon>Mammalia</taxon>
        <taxon>Eutheria</taxon>
        <taxon>Laurasiatheria</taxon>
        <taxon>Chiroptera</taxon>
        <taxon>Yangochiroptera</taxon>
        <taxon>Vespertilionidae</taxon>
        <taxon>Myotis</taxon>
    </lineage>
</organism>
<feature type="compositionally biased region" description="Basic and acidic residues" evidence="16">
    <location>
        <begin position="1706"/>
        <end position="1715"/>
    </location>
</feature>
<dbReference type="Gene3D" id="1.10.510.10">
    <property type="entry name" value="Transferase(Phosphotransferase) domain 1"/>
    <property type="match status" value="1"/>
</dbReference>
<feature type="region of interest" description="Disordered" evidence="16">
    <location>
        <begin position="435"/>
        <end position="457"/>
    </location>
</feature>
<evidence type="ECO:0000256" key="15">
    <source>
        <dbReference type="ARBA" id="ARBA00048679"/>
    </source>
</evidence>
<dbReference type="CDD" id="cd23074">
    <property type="entry name" value="PDZ_MAST2"/>
    <property type="match status" value="1"/>
</dbReference>
<dbReference type="Proteomes" id="UP000010556">
    <property type="component" value="Unassembled WGS sequence"/>
</dbReference>
<dbReference type="InterPro" id="IPR008271">
    <property type="entry name" value="Ser/Thr_kinase_AS"/>
</dbReference>
<dbReference type="InterPro" id="IPR000961">
    <property type="entry name" value="AGC-kinase_C"/>
</dbReference>
<evidence type="ECO:0000256" key="7">
    <source>
        <dbReference type="ARBA" id="ARBA00022553"/>
    </source>
</evidence>
<feature type="compositionally biased region" description="Basic and acidic residues" evidence="16">
    <location>
        <begin position="829"/>
        <end position="843"/>
    </location>
</feature>
<feature type="region of interest" description="Disordered" evidence="16">
    <location>
        <begin position="815"/>
        <end position="843"/>
    </location>
</feature>
<evidence type="ECO:0000259" key="19">
    <source>
        <dbReference type="PROSITE" id="PS51285"/>
    </source>
</evidence>
<dbReference type="Pfam" id="PF08926">
    <property type="entry name" value="DUF1908"/>
    <property type="match status" value="1"/>
</dbReference>
<dbReference type="PANTHER" id="PTHR24356">
    <property type="entry name" value="SERINE/THREONINE-PROTEIN KINASE"/>
    <property type="match status" value="1"/>
</dbReference>
<dbReference type="GO" id="GO:0008017">
    <property type="term" value="F:microtubule binding"/>
    <property type="evidence" value="ECO:0007669"/>
    <property type="project" value="TreeGrafter"/>
</dbReference>
<dbReference type="GO" id="GO:0000287">
    <property type="term" value="F:magnesium ion binding"/>
    <property type="evidence" value="ECO:0007669"/>
    <property type="project" value="InterPro"/>
</dbReference>
<keyword evidence="12" id="KW-0067">ATP-binding</keyword>
<evidence type="ECO:0000256" key="14">
    <source>
        <dbReference type="ARBA" id="ARBA00047899"/>
    </source>
</evidence>
<evidence type="ECO:0000313" key="20">
    <source>
        <dbReference type="EMBL" id="ELK26030.1"/>
    </source>
</evidence>
<keyword evidence="9" id="KW-0479">Metal-binding</keyword>
<feature type="compositionally biased region" description="Polar residues" evidence="16">
    <location>
        <begin position="943"/>
        <end position="952"/>
    </location>
</feature>
<feature type="region of interest" description="Disordered" evidence="16">
    <location>
        <begin position="233"/>
        <end position="260"/>
    </location>
</feature>
<dbReference type="FunFam" id="1.10.510.10:FF:000012">
    <property type="entry name" value="microtubule-associated serine/threonine-protein kinase 2 isoform X1"/>
    <property type="match status" value="1"/>
</dbReference>
<dbReference type="Pfam" id="PF00069">
    <property type="entry name" value="Pkinase"/>
    <property type="match status" value="1"/>
</dbReference>
<protein>
    <recommendedName>
        <fullName evidence="4">non-specific serine/threonine protein kinase</fullName>
        <ecNumber evidence="4">2.7.11.1</ecNumber>
    </recommendedName>
</protein>
<comment type="cofactor">
    <cofactor evidence="1">
        <name>Mg(2+)</name>
        <dbReference type="ChEBI" id="CHEBI:18420"/>
    </cofactor>
</comment>
<keyword evidence="21" id="KW-1185">Reference proteome</keyword>
<dbReference type="Gene3D" id="3.30.200.20">
    <property type="entry name" value="Phosphorylase Kinase, domain 1"/>
    <property type="match status" value="1"/>
</dbReference>
<comment type="subcellular location">
    <subcellularLocation>
        <location evidence="2">Cytoplasm</location>
    </subcellularLocation>
</comment>
<feature type="region of interest" description="Disordered" evidence="16">
    <location>
        <begin position="1021"/>
        <end position="1050"/>
    </location>
</feature>
<feature type="region of interest" description="Disordered" evidence="16">
    <location>
        <begin position="1667"/>
        <end position="1715"/>
    </location>
</feature>
<evidence type="ECO:0000256" key="6">
    <source>
        <dbReference type="ARBA" id="ARBA00022527"/>
    </source>
</evidence>
<keyword evidence="10" id="KW-0547">Nucleotide-binding</keyword>
<dbReference type="InterPro" id="IPR015022">
    <property type="entry name" value="MAST_pre-PK_dom"/>
</dbReference>
<dbReference type="FunFam" id="2.30.42.10:FF:000008">
    <property type="entry name" value="microtubule-associated serine/threonine-protein kinase 4 isoform X2"/>
    <property type="match status" value="1"/>
</dbReference>
<dbReference type="Gene3D" id="2.30.42.10">
    <property type="match status" value="1"/>
</dbReference>
<feature type="compositionally biased region" description="Basic and acidic residues" evidence="16">
    <location>
        <begin position="1435"/>
        <end position="1455"/>
    </location>
</feature>
<dbReference type="PROSITE" id="PS50106">
    <property type="entry name" value="PDZ"/>
    <property type="match status" value="1"/>
</dbReference>
<feature type="domain" description="Protein kinase" evidence="17">
    <location>
        <begin position="467"/>
        <end position="740"/>
    </location>
</feature>
<reference evidence="21" key="1">
    <citation type="journal article" date="2013" name="Science">
        <title>Comparative analysis of bat genomes provides insight into the evolution of flight and immunity.</title>
        <authorList>
            <person name="Zhang G."/>
            <person name="Cowled C."/>
            <person name="Shi Z."/>
            <person name="Huang Z."/>
            <person name="Bishop-Lilly K.A."/>
            <person name="Fang X."/>
            <person name="Wynne J.W."/>
            <person name="Xiong Z."/>
            <person name="Baker M.L."/>
            <person name="Zhao W."/>
            <person name="Tachedjian M."/>
            <person name="Zhu Y."/>
            <person name="Zhou P."/>
            <person name="Jiang X."/>
            <person name="Ng J."/>
            <person name="Yang L."/>
            <person name="Wu L."/>
            <person name="Xiao J."/>
            <person name="Feng Y."/>
            <person name="Chen Y."/>
            <person name="Sun X."/>
            <person name="Zhang Y."/>
            <person name="Marsh G.A."/>
            <person name="Crameri G."/>
            <person name="Broder C.C."/>
            <person name="Frey K.G."/>
            <person name="Wang L.F."/>
            <person name="Wang J."/>
        </authorList>
    </citation>
    <scope>NUCLEOTIDE SEQUENCE [LARGE SCALE GENOMIC DNA]</scope>
</reference>
<proteinExistence type="inferred from homology"/>
<evidence type="ECO:0000256" key="12">
    <source>
        <dbReference type="ARBA" id="ARBA00022840"/>
    </source>
</evidence>
<evidence type="ECO:0000256" key="11">
    <source>
        <dbReference type="ARBA" id="ARBA00022777"/>
    </source>
</evidence>
<evidence type="ECO:0000313" key="21">
    <source>
        <dbReference type="Proteomes" id="UP000010556"/>
    </source>
</evidence>
<feature type="compositionally biased region" description="Basic and acidic residues" evidence="16">
    <location>
        <begin position="1371"/>
        <end position="1396"/>
    </location>
</feature>
<dbReference type="InterPro" id="IPR037711">
    <property type="entry name" value="MAST"/>
</dbReference>
<evidence type="ECO:0000256" key="1">
    <source>
        <dbReference type="ARBA" id="ARBA00001946"/>
    </source>
</evidence>
<feature type="compositionally biased region" description="Polar residues" evidence="16">
    <location>
        <begin position="152"/>
        <end position="165"/>
    </location>
</feature>
<evidence type="ECO:0000256" key="8">
    <source>
        <dbReference type="ARBA" id="ARBA00022679"/>
    </source>
</evidence>
<feature type="compositionally biased region" description="Low complexity" evidence="16">
    <location>
        <begin position="1311"/>
        <end position="1320"/>
    </location>
</feature>
<comment type="catalytic activity">
    <reaction evidence="15">
        <text>L-seryl-[protein] + ATP = O-phospho-L-seryl-[protein] + ADP + H(+)</text>
        <dbReference type="Rhea" id="RHEA:17989"/>
        <dbReference type="Rhea" id="RHEA-COMP:9863"/>
        <dbReference type="Rhea" id="RHEA-COMP:11604"/>
        <dbReference type="ChEBI" id="CHEBI:15378"/>
        <dbReference type="ChEBI" id="CHEBI:29999"/>
        <dbReference type="ChEBI" id="CHEBI:30616"/>
        <dbReference type="ChEBI" id="CHEBI:83421"/>
        <dbReference type="ChEBI" id="CHEBI:456216"/>
        <dbReference type="EC" id="2.7.11.1"/>
    </reaction>
</comment>
<feature type="region of interest" description="Disordered" evidence="16">
    <location>
        <begin position="863"/>
        <end position="912"/>
    </location>
</feature>
<keyword evidence="8" id="KW-0808">Transferase</keyword>
<feature type="compositionally biased region" description="Basic residues" evidence="16">
    <location>
        <begin position="1158"/>
        <end position="1172"/>
    </location>
</feature>
<dbReference type="FunFam" id="1.20.1480.20:FF:000001">
    <property type="entry name" value="microtubule-associated serine/threonine-protein kinase 4 isoform X1"/>
    <property type="match status" value="1"/>
</dbReference>
<dbReference type="PROSITE" id="PS50011">
    <property type="entry name" value="PROTEIN_KINASE_DOM"/>
    <property type="match status" value="1"/>
</dbReference>
<dbReference type="GO" id="GO:0032502">
    <property type="term" value="P:developmental process"/>
    <property type="evidence" value="ECO:0007669"/>
    <property type="project" value="UniProtKB-ARBA"/>
</dbReference>
<comment type="similarity">
    <text evidence="3">Belongs to the protein kinase superfamily. AGC Ser/Thr protein kinase family.</text>
</comment>
<comment type="catalytic activity">
    <reaction evidence="14">
        <text>L-threonyl-[protein] + ATP = O-phospho-L-threonyl-[protein] + ADP + H(+)</text>
        <dbReference type="Rhea" id="RHEA:46608"/>
        <dbReference type="Rhea" id="RHEA-COMP:11060"/>
        <dbReference type="Rhea" id="RHEA-COMP:11605"/>
        <dbReference type="ChEBI" id="CHEBI:15378"/>
        <dbReference type="ChEBI" id="CHEBI:30013"/>
        <dbReference type="ChEBI" id="CHEBI:30616"/>
        <dbReference type="ChEBI" id="CHEBI:61977"/>
        <dbReference type="ChEBI" id="CHEBI:456216"/>
        <dbReference type="EC" id="2.7.11.1"/>
    </reaction>
</comment>
<feature type="region of interest" description="Disordered" evidence="16">
    <location>
        <begin position="1149"/>
        <end position="1550"/>
    </location>
</feature>
<dbReference type="GO" id="GO:0004674">
    <property type="term" value="F:protein serine/threonine kinase activity"/>
    <property type="evidence" value="ECO:0007669"/>
    <property type="project" value="UniProtKB-KW"/>
</dbReference>
<dbReference type="Pfam" id="PF17820">
    <property type="entry name" value="PDZ_6"/>
    <property type="match status" value="1"/>
</dbReference>
<dbReference type="FunFam" id="3.30.200.20:FF:001045">
    <property type="entry name" value="Microtubule-associated serine/threonine kinase 1a"/>
    <property type="match status" value="1"/>
</dbReference>
<gene>
    <name evidence="20" type="ORF">MDA_GLEAN10008821</name>
</gene>
<feature type="compositionally biased region" description="Low complexity" evidence="16">
    <location>
        <begin position="1576"/>
        <end position="1590"/>
    </location>
</feature>
<feature type="compositionally biased region" description="Low complexity" evidence="16">
    <location>
        <begin position="1026"/>
        <end position="1042"/>
    </location>
</feature>